<dbReference type="AlphaFoldDB" id="F6DA98"/>
<dbReference type="HOGENOM" id="CLU_085305_4_1_6"/>
<proteinExistence type="inferred from homology"/>
<evidence type="ECO:0000256" key="7">
    <source>
        <dbReference type="RuleBase" id="RU003879"/>
    </source>
</evidence>
<dbReference type="KEGG" id="tcy:Thicy_0288"/>
<dbReference type="Pfam" id="PF02472">
    <property type="entry name" value="ExbD"/>
    <property type="match status" value="1"/>
</dbReference>
<dbReference type="GO" id="GO:0022857">
    <property type="term" value="F:transmembrane transporter activity"/>
    <property type="evidence" value="ECO:0007669"/>
    <property type="project" value="InterPro"/>
</dbReference>
<dbReference type="GO" id="GO:0015031">
    <property type="term" value="P:protein transport"/>
    <property type="evidence" value="ECO:0007669"/>
    <property type="project" value="UniProtKB-KW"/>
</dbReference>
<evidence type="ECO:0000256" key="6">
    <source>
        <dbReference type="ARBA" id="ARBA00023136"/>
    </source>
</evidence>
<dbReference type="EMBL" id="CP002776">
    <property type="protein sequence ID" value="AEG31064.1"/>
    <property type="molecule type" value="Genomic_DNA"/>
</dbReference>
<keyword evidence="5 8" id="KW-1133">Transmembrane helix</keyword>
<evidence type="ECO:0000256" key="3">
    <source>
        <dbReference type="ARBA" id="ARBA00022475"/>
    </source>
</evidence>
<keyword evidence="3" id="KW-1003">Cell membrane</keyword>
<keyword evidence="7" id="KW-0653">Protein transport</keyword>
<evidence type="ECO:0000256" key="5">
    <source>
        <dbReference type="ARBA" id="ARBA00022989"/>
    </source>
</evidence>
<gene>
    <name evidence="9" type="ordered locus">Thicy_0288</name>
</gene>
<dbReference type="Proteomes" id="UP000009232">
    <property type="component" value="Chromosome"/>
</dbReference>
<accession>F6DA98</accession>
<evidence type="ECO:0000256" key="4">
    <source>
        <dbReference type="ARBA" id="ARBA00022692"/>
    </source>
</evidence>
<keyword evidence="6 8" id="KW-0472">Membrane</keyword>
<dbReference type="RefSeq" id="WP_013834847.1">
    <property type="nucleotide sequence ID" value="NC_015581.1"/>
</dbReference>
<name>F6DA98_THICA</name>
<evidence type="ECO:0000256" key="8">
    <source>
        <dbReference type="SAM" id="Phobius"/>
    </source>
</evidence>
<protein>
    <submittedName>
        <fullName evidence="9">Biopolymer transport protein ExbD/TolR</fullName>
    </submittedName>
</protein>
<dbReference type="InterPro" id="IPR003400">
    <property type="entry name" value="ExbD"/>
</dbReference>
<organism evidence="9 10">
    <name type="scientific">Thiomicrospira cyclica (strain DSM 14477 / JCM 11371 / ALM1)</name>
    <name type="common">Thioalkalimicrobium cyclicum</name>
    <dbReference type="NCBI Taxonomy" id="717773"/>
    <lineage>
        <taxon>Bacteria</taxon>
        <taxon>Pseudomonadati</taxon>
        <taxon>Pseudomonadota</taxon>
        <taxon>Gammaproteobacteria</taxon>
        <taxon>Thiotrichales</taxon>
        <taxon>Piscirickettsiaceae</taxon>
        <taxon>Thiomicrospira</taxon>
    </lineage>
</organism>
<dbReference type="STRING" id="717773.Thicy_0288"/>
<evidence type="ECO:0000256" key="2">
    <source>
        <dbReference type="ARBA" id="ARBA00005811"/>
    </source>
</evidence>
<feature type="transmembrane region" description="Helical" evidence="8">
    <location>
        <begin position="20"/>
        <end position="38"/>
    </location>
</feature>
<evidence type="ECO:0000313" key="9">
    <source>
        <dbReference type="EMBL" id="AEG31064.1"/>
    </source>
</evidence>
<dbReference type="GO" id="GO:0005886">
    <property type="term" value="C:plasma membrane"/>
    <property type="evidence" value="ECO:0007669"/>
    <property type="project" value="UniProtKB-SubCell"/>
</dbReference>
<keyword evidence="10" id="KW-1185">Reference proteome</keyword>
<evidence type="ECO:0000313" key="10">
    <source>
        <dbReference type="Proteomes" id="UP000009232"/>
    </source>
</evidence>
<sequence>MNLRRLNTLQRKPLESTVALINIIFLLLIFFIVSGTIASPRAVAINPITLAELESESPIPSLILTQDGRIYYHQNEVALDELPDLVAEQAYVRLLPDRDVLAPDLMRFATLLRDYGVQKLVIVVETS</sequence>
<reference evidence="9 10" key="1">
    <citation type="submission" date="2011-05" db="EMBL/GenBank/DDBJ databases">
        <title>Complete sequence of Thioalkalimicrobium cyclicum ALM1.</title>
        <authorList>
            <consortium name="US DOE Joint Genome Institute"/>
            <person name="Lucas S."/>
            <person name="Han J."/>
            <person name="Lapidus A."/>
            <person name="Cheng J.-F."/>
            <person name="Goodwin L."/>
            <person name="Pitluck S."/>
            <person name="Peters L."/>
            <person name="Mikhailova N."/>
            <person name="Davenport K."/>
            <person name="Han C."/>
            <person name="Tapia R."/>
            <person name="Land M."/>
            <person name="Hauser L."/>
            <person name="Kyrpides N."/>
            <person name="Ivanova N."/>
            <person name="Pagani I."/>
            <person name="Kappler U."/>
            <person name="Woyke T."/>
        </authorList>
    </citation>
    <scope>NUCLEOTIDE SEQUENCE [LARGE SCALE GENOMIC DNA]</scope>
    <source>
        <strain evidence="10">DSM 14477 / JCM 11371 / ALM1</strain>
    </source>
</reference>
<keyword evidence="4 7" id="KW-0812">Transmembrane</keyword>
<comment type="subcellular location">
    <subcellularLocation>
        <location evidence="1">Cell membrane</location>
        <topology evidence="1">Single-pass membrane protein</topology>
    </subcellularLocation>
    <subcellularLocation>
        <location evidence="7">Cell membrane</location>
        <topology evidence="7">Single-pass type II membrane protein</topology>
    </subcellularLocation>
</comment>
<keyword evidence="7" id="KW-0813">Transport</keyword>
<comment type="similarity">
    <text evidence="2 7">Belongs to the ExbD/TolR family.</text>
</comment>
<evidence type="ECO:0000256" key="1">
    <source>
        <dbReference type="ARBA" id="ARBA00004162"/>
    </source>
</evidence>
<dbReference type="eggNOG" id="COG0848">
    <property type="taxonomic scope" value="Bacteria"/>
</dbReference>